<protein>
    <submittedName>
        <fullName evidence="4">Glycosyltransferase involved in cell wall biosynthesis</fullName>
    </submittedName>
</protein>
<evidence type="ECO:0000313" key="4">
    <source>
        <dbReference type="EMBL" id="RBP13840.1"/>
    </source>
</evidence>
<dbReference type="InterPro" id="IPR029044">
    <property type="entry name" value="Nucleotide-diphossugar_trans"/>
</dbReference>
<proteinExistence type="inferred from homology"/>
<dbReference type="GO" id="GO:0016740">
    <property type="term" value="F:transferase activity"/>
    <property type="evidence" value="ECO:0007669"/>
    <property type="project" value="UniProtKB-KW"/>
</dbReference>
<keyword evidence="2" id="KW-1133">Transmembrane helix</keyword>
<dbReference type="Pfam" id="PF00535">
    <property type="entry name" value="Glycos_transf_2"/>
    <property type="match status" value="1"/>
</dbReference>
<evidence type="ECO:0000256" key="1">
    <source>
        <dbReference type="ARBA" id="ARBA00038494"/>
    </source>
</evidence>
<feature type="domain" description="Glycosyltransferase 2-like" evidence="3">
    <location>
        <begin position="31"/>
        <end position="118"/>
    </location>
</feature>
<name>A0A366FIN1_9HYPH</name>
<comment type="caution">
    <text evidence="4">The sequence shown here is derived from an EMBL/GenBank/DDBJ whole genome shotgun (WGS) entry which is preliminary data.</text>
</comment>
<dbReference type="AlphaFoldDB" id="A0A366FIN1"/>
<dbReference type="InterPro" id="IPR001173">
    <property type="entry name" value="Glyco_trans_2-like"/>
</dbReference>
<evidence type="ECO:0000313" key="5">
    <source>
        <dbReference type="Proteomes" id="UP000253529"/>
    </source>
</evidence>
<evidence type="ECO:0000259" key="3">
    <source>
        <dbReference type="Pfam" id="PF00535"/>
    </source>
</evidence>
<keyword evidence="4" id="KW-0808">Transferase</keyword>
<feature type="transmembrane region" description="Helical" evidence="2">
    <location>
        <begin position="250"/>
        <end position="270"/>
    </location>
</feature>
<gene>
    <name evidence="4" type="ORF">DFR50_111102</name>
</gene>
<keyword evidence="2" id="KW-0472">Membrane</keyword>
<reference evidence="4 5" key="1">
    <citation type="submission" date="2018-06" db="EMBL/GenBank/DDBJ databases">
        <title>Genomic Encyclopedia of Type Strains, Phase IV (KMG-IV): sequencing the most valuable type-strain genomes for metagenomic binning, comparative biology and taxonomic classification.</title>
        <authorList>
            <person name="Goeker M."/>
        </authorList>
    </citation>
    <scope>NUCLEOTIDE SEQUENCE [LARGE SCALE GENOMIC DNA]</scope>
    <source>
        <strain evidence="4 5">DSM 24875</strain>
    </source>
</reference>
<dbReference type="PANTHER" id="PTHR43630">
    <property type="entry name" value="POLY-BETA-1,6-N-ACETYL-D-GLUCOSAMINE SYNTHASE"/>
    <property type="match status" value="1"/>
</dbReference>
<dbReference type="CDD" id="cd02511">
    <property type="entry name" value="Beta4Glucosyltransferase"/>
    <property type="match status" value="1"/>
</dbReference>
<sequence>MGPPSFSRRRRPVGESMTETFANPSALPISATVICRNEEACIGQCLASLAGLAEIVVVDSGSTDRTLAIVDEFARNGAPIRLIRRDWPGYARQKQFALDEARQPWVLSIDADEWLDADLRADLPRLVAAEASLLGWRLRRTLTLYGSPKPVSLWTRPEHIVRLVRRGCARFDESLIVHEGLIVDGRTEIAERGLMRHERGLPLDEQMRKEIDYARLKAEQRLERGRKPSRAKLFFNPPLYFLRIFFWNRFFLCGWAGFIHALTGAAYSFMTESMHRQFYYARKRP</sequence>
<keyword evidence="5" id="KW-1185">Reference proteome</keyword>
<dbReference type="SUPFAM" id="SSF53448">
    <property type="entry name" value="Nucleotide-diphospho-sugar transferases"/>
    <property type="match status" value="1"/>
</dbReference>
<dbReference type="Proteomes" id="UP000253529">
    <property type="component" value="Unassembled WGS sequence"/>
</dbReference>
<organism evidence="4 5">
    <name type="scientific">Roseiarcus fermentans</name>
    <dbReference type="NCBI Taxonomy" id="1473586"/>
    <lineage>
        <taxon>Bacteria</taxon>
        <taxon>Pseudomonadati</taxon>
        <taxon>Pseudomonadota</taxon>
        <taxon>Alphaproteobacteria</taxon>
        <taxon>Hyphomicrobiales</taxon>
        <taxon>Roseiarcaceae</taxon>
        <taxon>Roseiarcus</taxon>
    </lineage>
</organism>
<comment type="similarity">
    <text evidence="1">Belongs to the glycosyltransferase 2 family. WaaE/KdtX subfamily.</text>
</comment>
<dbReference type="PANTHER" id="PTHR43630:SF2">
    <property type="entry name" value="GLYCOSYLTRANSFERASE"/>
    <property type="match status" value="1"/>
</dbReference>
<keyword evidence="2" id="KW-0812">Transmembrane</keyword>
<evidence type="ECO:0000256" key="2">
    <source>
        <dbReference type="SAM" id="Phobius"/>
    </source>
</evidence>
<dbReference type="Gene3D" id="3.90.550.10">
    <property type="entry name" value="Spore Coat Polysaccharide Biosynthesis Protein SpsA, Chain A"/>
    <property type="match status" value="1"/>
</dbReference>
<accession>A0A366FIN1</accession>
<dbReference type="OrthoDB" id="9815923at2"/>
<dbReference type="EMBL" id="QNRK01000011">
    <property type="protein sequence ID" value="RBP13840.1"/>
    <property type="molecule type" value="Genomic_DNA"/>
</dbReference>